<gene>
    <name evidence="1" type="ORF">D9619_010821</name>
</gene>
<protein>
    <recommendedName>
        <fullName evidence="3">S-adenosyl-L-methionine-dependent methyltransferase</fullName>
    </recommendedName>
</protein>
<dbReference type="SUPFAM" id="SSF53335">
    <property type="entry name" value="S-adenosyl-L-methionine-dependent methyltransferases"/>
    <property type="match status" value="1"/>
</dbReference>
<accession>A0A8H5B8S4</accession>
<dbReference type="EMBL" id="JAACJJ010000030">
    <property type="protein sequence ID" value="KAF5318603.1"/>
    <property type="molecule type" value="Genomic_DNA"/>
</dbReference>
<evidence type="ECO:0000313" key="2">
    <source>
        <dbReference type="Proteomes" id="UP000567179"/>
    </source>
</evidence>
<dbReference type="Pfam" id="PF13489">
    <property type="entry name" value="Methyltransf_23"/>
    <property type="match status" value="1"/>
</dbReference>
<evidence type="ECO:0000313" key="1">
    <source>
        <dbReference type="EMBL" id="KAF5318603.1"/>
    </source>
</evidence>
<sequence>MSSTEEPFCNDSRKARHAPLNESYLMPSDDVEEQRLHEQQKLLSELFDGRVVVPPVEFNEGSEVLDIATGSGAWVLDFAARYPSADLTKIICIDIGDALFPKSHPPNMTFQANSALQMPLEWTDRFTLVHQRLIIGGVKYDEWEALIQDIYRVTAPGGWVQLCENNAIYEVPGVEQGPATKRLLETLKRLGDAIAMDLLCTRRIEELMNAAGFGDVRVEERVTPLGAWNGEASRRHGENMMTVLHGLKAGVLMFGGLGMVRNGEEYEAVCNEAEREWAEGPGAYVGWYVFTGRKPQ</sequence>
<proteinExistence type="predicted"/>
<dbReference type="AlphaFoldDB" id="A0A8H5B8S4"/>
<comment type="caution">
    <text evidence="1">The sequence shown here is derived from an EMBL/GenBank/DDBJ whole genome shotgun (WGS) entry which is preliminary data.</text>
</comment>
<keyword evidence="2" id="KW-1185">Reference proteome</keyword>
<dbReference type="GO" id="GO:0008168">
    <property type="term" value="F:methyltransferase activity"/>
    <property type="evidence" value="ECO:0007669"/>
    <property type="project" value="TreeGrafter"/>
</dbReference>
<organism evidence="1 2">
    <name type="scientific">Psilocybe cf. subviscida</name>
    <dbReference type="NCBI Taxonomy" id="2480587"/>
    <lineage>
        <taxon>Eukaryota</taxon>
        <taxon>Fungi</taxon>
        <taxon>Dikarya</taxon>
        <taxon>Basidiomycota</taxon>
        <taxon>Agaricomycotina</taxon>
        <taxon>Agaricomycetes</taxon>
        <taxon>Agaricomycetidae</taxon>
        <taxon>Agaricales</taxon>
        <taxon>Agaricineae</taxon>
        <taxon>Strophariaceae</taxon>
        <taxon>Psilocybe</taxon>
    </lineage>
</organism>
<reference evidence="1 2" key="1">
    <citation type="journal article" date="2020" name="ISME J.">
        <title>Uncovering the hidden diversity of litter-decomposition mechanisms in mushroom-forming fungi.</title>
        <authorList>
            <person name="Floudas D."/>
            <person name="Bentzer J."/>
            <person name="Ahren D."/>
            <person name="Johansson T."/>
            <person name="Persson P."/>
            <person name="Tunlid A."/>
        </authorList>
    </citation>
    <scope>NUCLEOTIDE SEQUENCE [LARGE SCALE GENOMIC DNA]</scope>
    <source>
        <strain evidence="1 2">CBS 101986</strain>
    </source>
</reference>
<dbReference type="PANTHER" id="PTHR43591:SF24">
    <property type="entry name" value="2-METHOXY-6-POLYPRENYL-1,4-BENZOQUINOL METHYLASE, MITOCHONDRIAL"/>
    <property type="match status" value="1"/>
</dbReference>
<name>A0A8H5B8S4_9AGAR</name>
<evidence type="ECO:0008006" key="3">
    <source>
        <dbReference type="Google" id="ProtNLM"/>
    </source>
</evidence>
<dbReference type="Gene3D" id="3.40.50.150">
    <property type="entry name" value="Vaccinia Virus protein VP39"/>
    <property type="match status" value="1"/>
</dbReference>
<dbReference type="OrthoDB" id="184880at2759"/>
<dbReference type="CDD" id="cd02440">
    <property type="entry name" value="AdoMet_MTases"/>
    <property type="match status" value="1"/>
</dbReference>
<dbReference type="InterPro" id="IPR029063">
    <property type="entry name" value="SAM-dependent_MTases_sf"/>
</dbReference>
<dbReference type="Proteomes" id="UP000567179">
    <property type="component" value="Unassembled WGS sequence"/>
</dbReference>
<dbReference type="PANTHER" id="PTHR43591">
    <property type="entry name" value="METHYLTRANSFERASE"/>
    <property type="match status" value="1"/>
</dbReference>